<dbReference type="PANTHER" id="PTHR11783">
    <property type="entry name" value="SULFOTRANSFERASE SULT"/>
    <property type="match status" value="1"/>
</dbReference>
<evidence type="ECO:0000256" key="1">
    <source>
        <dbReference type="ARBA" id="ARBA00005771"/>
    </source>
</evidence>
<name>R7V054_CAPTE</name>
<comment type="similarity">
    <text evidence="1">Belongs to the sulfotransferase 1 family.</text>
</comment>
<sequence>WMQEVLHLLHHPEELDFPKRAELGYRVPFLDKHHRGIDPKELVKGMKPMLSKSHLHGDVLGHHVEAGEVKVIFWFMDPRQILVNYHTLLSTMACKMLGWKPVDWSVFHESYKRRQMFEGDWFDFIRSWQPHLRRKNVLTLYYEDVANDVKGSVERIAQFCGLDLSDEVKERVSKCVPFDAIGPNPESVFTKKQMEEFNERFNKEMAASESQKRYSR</sequence>
<dbReference type="AlphaFoldDB" id="R7V054"/>
<dbReference type="Pfam" id="PF00685">
    <property type="entry name" value="Sulfotransfer_1"/>
    <property type="match status" value="1"/>
</dbReference>
<dbReference type="SUPFAM" id="SSF52540">
    <property type="entry name" value="P-loop containing nucleoside triphosphate hydrolases"/>
    <property type="match status" value="1"/>
</dbReference>
<accession>R7V054</accession>
<evidence type="ECO:0000313" key="4">
    <source>
        <dbReference type="EMBL" id="ELU12203.1"/>
    </source>
</evidence>
<dbReference type="EMBL" id="AMQN01000836">
    <property type="status" value="NOT_ANNOTATED_CDS"/>
    <property type="molecule type" value="Genomic_DNA"/>
</dbReference>
<dbReference type="EnsemblMetazoa" id="CapteT123417">
    <property type="protein sequence ID" value="CapteP123417"/>
    <property type="gene ID" value="CapteG123417"/>
</dbReference>
<evidence type="ECO:0000313" key="5">
    <source>
        <dbReference type="EnsemblMetazoa" id="CapteP123417"/>
    </source>
</evidence>
<keyword evidence="6" id="KW-1185">Reference proteome</keyword>
<dbReference type="Gene3D" id="3.40.50.300">
    <property type="entry name" value="P-loop containing nucleotide triphosphate hydrolases"/>
    <property type="match status" value="1"/>
</dbReference>
<reference evidence="6" key="1">
    <citation type="submission" date="2012-12" db="EMBL/GenBank/DDBJ databases">
        <authorList>
            <person name="Hellsten U."/>
            <person name="Grimwood J."/>
            <person name="Chapman J.A."/>
            <person name="Shapiro H."/>
            <person name="Aerts A."/>
            <person name="Otillar R.P."/>
            <person name="Terry A.Y."/>
            <person name="Boore J.L."/>
            <person name="Simakov O."/>
            <person name="Marletaz F."/>
            <person name="Cho S.-J."/>
            <person name="Edsinger-Gonzales E."/>
            <person name="Havlak P."/>
            <person name="Kuo D.-H."/>
            <person name="Larsson T."/>
            <person name="Lv J."/>
            <person name="Arendt D."/>
            <person name="Savage R."/>
            <person name="Osoegawa K."/>
            <person name="de Jong P."/>
            <person name="Lindberg D.R."/>
            <person name="Seaver E.C."/>
            <person name="Weisblat D.A."/>
            <person name="Putnam N.H."/>
            <person name="Grigoriev I.V."/>
            <person name="Rokhsar D.S."/>
        </authorList>
    </citation>
    <scope>NUCLEOTIDE SEQUENCE</scope>
    <source>
        <strain evidence="6">I ESC-2004</strain>
    </source>
</reference>
<organism evidence="4">
    <name type="scientific">Capitella teleta</name>
    <name type="common">Polychaete worm</name>
    <dbReference type="NCBI Taxonomy" id="283909"/>
    <lineage>
        <taxon>Eukaryota</taxon>
        <taxon>Metazoa</taxon>
        <taxon>Spiralia</taxon>
        <taxon>Lophotrochozoa</taxon>
        <taxon>Annelida</taxon>
        <taxon>Polychaeta</taxon>
        <taxon>Sedentaria</taxon>
        <taxon>Scolecida</taxon>
        <taxon>Capitellidae</taxon>
        <taxon>Capitella</taxon>
    </lineage>
</organism>
<dbReference type="HOGENOM" id="CLU_084581_0_0_1"/>
<reference evidence="4 6" key="2">
    <citation type="journal article" date="2013" name="Nature">
        <title>Insights into bilaterian evolution from three spiralian genomes.</title>
        <authorList>
            <person name="Simakov O."/>
            <person name="Marletaz F."/>
            <person name="Cho S.J."/>
            <person name="Edsinger-Gonzales E."/>
            <person name="Havlak P."/>
            <person name="Hellsten U."/>
            <person name="Kuo D.H."/>
            <person name="Larsson T."/>
            <person name="Lv J."/>
            <person name="Arendt D."/>
            <person name="Savage R."/>
            <person name="Osoegawa K."/>
            <person name="de Jong P."/>
            <person name="Grimwood J."/>
            <person name="Chapman J.A."/>
            <person name="Shapiro H."/>
            <person name="Aerts A."/>
            <person name="Otillar R.P."/>
            <person name="Terry A.Y."/>
            <person name="Boore J.L."/>
            <person name="Grigoriev I.V."/>
            <person name="Lindberg D.R."/>
            <person name="Seaver E.C."/>
            <person name="Weisblat D.A."/>
            <person name="Putnam N.H."/>
            <person name="Rokhsar D.S."/>
        </authorList>
    </citation>
    <scope>NUCLEOTIDE SEQUENCE</scope>
    <source>
        <strain evidence="4 6">I ESC-2004</strain>
    </source>
</reference>
<dbReference type="OrthoDB" id="205623at2759"/>
<evidence type="ECO:0000313" key="6">
    <source>
        <dbReference type="Proteomes" id="UP000014760"/>
    </source>
</evidence>
<evidence type="ECO:0000259" key="3">
    <source>
        <dbReference type="Pfam" id="PF00685"/>
    </source>
</evidence>
<feature type="non-terminal residue" evidence="4">
    <location>
        <position position="1"/>
    </location>
</feature>
<dbReference type="Proteomes" id="UP000014760">
    <property type="component" value="Unassembled WGS sequence"/>
</dbReference>
<dbReference type="EMBL" id="KB296161">
    <property type="protein sequence ID" value="ELU12203.1"/>
    <property type="molecule type" value="Genomic_DNA"/>
</dbReference>
<gene>
    <name evidence="4" type="ORF">CAPTEDRAFT_123417</name>
</gene>
<dbReference type="GO" id="GO:0008146">
    <property type="term" value="F:sulfotransferase activity"/>
    <property type="evidence" value="ECO:0007669"/>
    <property type="project" value="InterPro"/>
</dbReference>
<evidence type="ECO:0000256" key="2">
    <source>
        <dbReference type="ARBA" id="ARBA00022679"/>
    </source>
</evidence>
<dbReference type="InterPro" id="IPR027417">
    <property type="entry name" value="P-loop_NTPase"/>
</dbReference>
<feature type="domain" description="Sulfotransferase" evidence="3">
    <location>
        <begin position="1"/>
        <end position="193"/>
    </location>
</feature>
<keyword evidence="2" id="KW-0808">Transferase</keyword>
<dbReference type="InterPro" id="IPR000863">
    <property type="entry name" value="Sulfotransferase_dom"/>
</dbReference>
<reference evidence="5" key="3">
    <citation type="submission" date="2015-06" db="UniProtKB">
        <authorList>
            <consortium name="EnsemblMetazoa"/>
        </authorList>
    </citation>
    <scope>IDENTIFICATION</scope>
</reference>
<proteinExistence type="inferred from homology"/>
<protein>
    <recommendedName>
        <fullName evidence="3">Sulfotransferase domain-containing protein</fullName>
    </recommendedName>
</protein>